<feature type="non-terminal residue" evidence="1">
    <location>
        <position position="288"/>
    </location>
</feature>
<dbReference type="Proteomes" id="UP001165586">
    <property type="component" value="Unassembled WGS sequence"/>
</dbReference>
<organism evidence="1 2">
    <name type="scientific">Herbiconiux daphne</name>
    <dbReference type="NCBI Taxonomy" id="2970914"/>
    <lineage>
        <taxon>Bacteria</taxon>
        <taxon>Bacillati</taxon>
        <taxon>Actinomycetota</taxon>
        <taxon>Actinomycetes</taxon>
        <taxon>Micrococcales</taxon>
        <taxon>Microbacteriaceae</taxon>
        <taxon>Herbiconiux</taxon>
    </lineage>
</organism>
<dbReference type="RefSeq" id="WP_259543075.1">
    <property type="nucleotide sequence ID" value="NZ_JANLCJ010000240.1"/>
</dbReference>
<protein>
    <submittedName>
        <fullName evidence="1">Uncharacterized protein</fullName>
    </submittedName>
</protein>
<proteinExistence type="predicted"/>
<evidence type="ECO:0000313" key="2">
    <source>
        <dbReference type="Proteomes" id="UP001165586"/>
    </source>
</evidence>
<evidence type="ECO:0000313" key="1">
    <source>
        <dbReference type="EMBL" id="MCS5736869.1"/>
    </source>
</evidence>
<name>A0ABT2HAF2_9MICO</name>
<keyword evidence="2" id="KW-1185">Reference proteome</keyword>
<accession>A0ABT2HAF2</accession>
<sequence>AYKSYLIALNINEGGTTHYPQRLRWSDSADINNFPANWYDDQPNTDGGFVDLADCTGNIIDGRPLRDYFLIYTDRETYIVRYVGGDFVFDIQKLFPDSGVLNANCIAEFEGGNHFVISQDDIFTHDGSSKQSIVTDIIKEKLLSEITKVNYEGTKVFSFPTRKEIWVAYPSQSSEEGSDKNFACDRAAIWNWKTGAWSFADLPGVLLMNEVISPDSDTRSWALPDRKGLKVKPITKITMDSPIYSLAVDDTFRMDVIYEPGEGLSGNQTLHWTSSDPSIADFDTSVNR</sequence>
<gene>
    <name evidence="1" type="ORF">N1032_24365</name>
</gene>
<comment type="caution">
    <text evidence="1">The sequence shown here is derived from an EMBL/GenBank/DDBJ whole genome shotgun (WGS) entry which is preliminary data.</text>
</comment>
<feature type="non-terminal residue" evidence="1">
    <location>
        <position position="1"/>
    </location>
</feature>
<reference evidence="1" key="1">
    <citation type="submission" date="2022-08" db="EMBL/GenBank/DDBJ databases">
        <authorList>
            <person name="Deng Y."/>
            <person name="Han X.-F."/>
            <person name="Zhang Y.-Q."/>
        </authorList>
    </citation>
    <scope>NUCLEOTIDE SEQUENCE</scope>
    <source>
        <strain evidence="1">CPCC 203386</strain>
    </source>
</reference>
<dbReference type="EMBL" id="JANLCJ010000240">
    <property type="protein sequence ID" value="MCS5736869.1"/>
    <property type="molecule type" value="Genomic_DNA"/>
</dbReference>